<dbReference type="EMBL" id="CP144749">
    <property type="protein sequence ID" value="WVZ76238.1"/>
    <property type="molecule type" value="Genomic_DNA"/>
</dbReference>
<dbReference type="PANTHER" id="PTHR33157:SF14">
    <property type="entry name" value="AUTONOMOUS TRANSPOSABLE ELEMENT EN-1 MOSAIC PROTEIN"/>
    <property type="match status" value="1"/>
</dbReference>
<dbReference type="Proteomes" id="UP001341281">
    <property type="component" value="Chromosome 05"/>
</dbReference>
<sequence>EAKMGTKPSFVDVWIEGHKGPDPENPVCDEQATEKLYKENVIQRHGPEFDWRAGAPDVEAIYDAGGGLRHGSWGLGDGSLEYDRIPRPPRTSQGSSSHHPSRAQQEAQQEETRRLQEETFRLRQNSDYMMTYLVTLSQKLGGDVPEFRPPQPSPQVPPNYFSSPINQVTPLGYAQGWLGSNAPDFRPPQLFPQVPPNYFTTPTSQGSPLGDAQGSQPPLNQIIPSVQGSQPQQWIYPTQGPPFGDASQSQPPPQWVYPGQPMMMYRGQQPMFYPASQLPYYMPWHSTAPPMTPPGFASRAPSQNPDEVDAFLNQSGGVGGSGQNSNQPNDEA</sequence>
<dbReference type="GO" id="GO:0032196">
    <property type="term" value="P:transposition"/>
    <property type="evidence" value="ECO:0007669"/>
    <property type="project" value="InterPro"/>
</dbReference>
<proteinExistence type="predicted"/>
<evidence type="ECO:0000256" key="1">
    <source>
        <dbReference type="SAM" id="MobiDB-lite"/>
    </source>
</evidence>
<reference evidence="2 3" key="1">
    <citation type="submission" date="2024-02" db="EMBL/GenBank/DDBJ databases">
        <title>High-quality chromosome-scale genome assembly of Pensacola bahiagrass (Paspalum notatum Flugge var. saurae).</title>
        <authorList>
            <person name="Vega J.M."/>
            <person name="Podio M."/>
            <person name="Orjuela J."/>
            <person name="Siena L.A."/>
            <person name="Pessino S.C."/>
            <person name="Combes M.C."/>
            <person name="Mariac C."/>
            <person name="Albertini E."/>
            <person name="Pupilli F."/>
            <person name="Ortiz J.P.A."/>
            <person name="Leblanc O."/>
        </authorList>
    </citation>
    <scope>NUCLEOTIDE SEQUENCE [LARGE SCALE GENOMIC DNA]</scope>
    <source>
        <strain evidence="2">R1</strain>
        <tissue evidence="2">Leaf</tissue>
    </source>
</reference>
<feature type="compositionally biased region" description="Low complexity" evidence="1">
    <location>
        <begin position="323"/>
        <end position="332"/>
    </location>
</feature>
<feature type="non-terminal residue" evidence="2">
    <location>
        <position position="1"/>
    </location>
</feature>
<keyword evidence="3" id="KW-1185">Reference proteome</keyword>
<gene>
    <name evidence="2" type="ORF">U9M48_024227</name>
</gene>
<name>A0AAQ3TLV2_PASNO</name>
<evidence type="ECO:0000313" key="3">
    <source>
        <dbReference type="Proteomes" id="UP001341281"/>
    </source>
</evidence>
<dbReference type="InterPro" id="IPR039266">
    <property type="entry name" value="EN-1/SPM"/>
</dbReference>
<accession>A0AAQ3TLV2</accession>
<evidence type="ECO:0000313" key="2">
    <source>
        <dbReference type="EMBL" id="WVZ76238.1"/>
    </source>
</evidence>
<feature type="region of interest" description="Disordered" evidence="1">
    <location>
        <begin position="79"/>
        <end position="115"/>
    </location>
</feature>
<organism evidence="2 3">
    <name type="scientific">Paspalum notatum var. saurae</name>
    <dbReference type="NCBI Taxonomy" id="547442"/>
    <lineage>
        <taxon>Eukaryota</taxon>
        <taxon>Viridiplantae</taxon>
        <taxon>Streptophyta</taxon>
        <taxon>Embryophyta</taxon>
        <taxon>Tracheophyta</taxon>
        <taxon>Spermatophyta</taxon>
        <taxon>Magnoliopsida</taxon>
        <taxon>Liliopsida</taxon>
        <taxon>Poales</taxon>
        <taxon>Poaceae</taxon>
        <taxon>PACMAD clade</taxon>
        <taxon>Panicoideae</taxon>
        <taxon>Andropogonodae</taxon>
        <taxon>Paspaleae</taxon>
        <taxon>Paspalinae</taxon>
        <taxon>Paspalum</taxon>
    </lineage>
</organism>
<protein>
    <submittedName>
        <fullName evidence="2">Uncharacterized protein</fullName>
    </submittedName>
</protein>
<dbReference type="PANTHER" id="PTHR33157">
    <property type="entry name" value="AUTONOMOUS TRANSPOSABLE ELEMENT EN-1 MOSAIC PROTEIN-RELATED"/>
    <property type="match status" value="1"/>
</dbReference>
<feature type="region of interest" description="Disordered" evidence="1">
    <location>
        <begin position="290"/>
        <end position="332"/>
    </location>
</feature>
<dbReference type="AlphaFoldDB" id="A0AAQ3TLV2"/>